<evidence type="ECO:0000256" key="1">
    <source>
        <dbReference type="SAM" id="SignalP"/>
    </source>
</evidence>
<dbReference type="EMBL" id="JAWDGP010001550">
    <property type="protein sequence ID" value="KAK3790293.1"/>
    <property type="molecule type" value="Genomic_DNA"/>
</dbReference>
<dbReference type="InterPro" id="IPR050801">
    <property type="entry name" value="Ca-Dep_Lectins_ImmuneDev"/>
</dbReference>
<organism evidence="3 4">
    <name type="scientific">Elysia crispata</name>
    <name type="common">lettuce slug</name>
    <dbReference type="NCBI Taxonomy" id="231223"/>
    <lineage>
        <taxon>Eukaryota</taxon>
        <taxon>Metazoa</taxon>
        <taxon>Spiralia</taxon>
        <taxon>Lophotrochozoa</taxon>
        <taxon>Mollusca</taxon>
        <taxon>Gastropoda</taxon>
        <taxon>Heterobranchia</taxon>
        <taxon>Euthyneura</taxon>
        <taxon>Panpulmonata</taxon>
        <taxon>Sacoglossa</taxon>
        <taxon>Placobranchoidea</taxon>
        <taxon>Plakobranchidae</taxon>
        <taxon>Elysia</taxon>
    </lineage>
</organism>
<feature type="signal peptide" evidence="1">
    <location>
        <begin position="1"/>
        <end position="20"/>
    </location>
</feature>
<dbReference type="AlphaFoldDB" id="A0AAE1AMA3"/>
<feature type="chain" id="PRO_5042151304" description="C-type lectin domain-containing protein" evidence="1">
    <location>
        <begin position="21"/>
        <end position="179"/>
    </location>
</feature>
<dbReference type="InterPro" id="IPR016186">
    <property type="entry name" value="C-type_lectin-like/link_sf"/>
</dbReference>
<dbReference type="InterPro" id="IPR001304">
    <property type="entry name" value="C-type_lectin-like"/>
</dbReference>
<dbReference type="PANTHER" id="PTHR22801">
    <property type="entry name" value="LITHOSTATHINE"/>
    <property type="match status" value="1"/>
</dbReference>
<dbReference type="SMART" id="SM00034">
    <property type="entry name" value="CLECT"/>
    <property type="match status" value="1"/>
</dbReference>
<name>A0AAE1AMA3_9GAST</name>
<keyword evidence="4" id="KW-1185">Reference proteome</keyword>
<evidence type="ECO:0000259" key="2">
    <source>
        <dbReference type="PROSITE" id="PS50041"/>
    </source>
</evidence>
<dbReference type="CDD" id="cd00037">
    <property type="entry name" value="CLECT"/>
    <property type="match status" value="1"/>
</dbReference>
<gene>
    <name evidence="3" type="ORF">RRG08_034854</name>
</gene>
<reference evidence="3" key="1">
    <citation type="journal article" date="2023" name="G3 (Bethesda)">
        <title>A reference genome for the long-term kleptoplast-retaining sea slug Elysia crispata morphotype clarki.</title>
        <authorList>
            <person name="Eastman K.E."/>
            <person name="Pendleton A.L."/>
            <person name="Shaikh M.A."/>
            <person name="Suttiyut T."/>
            <person name="Ogas R."/>
            <person name="Tomko P."/>
            <person name="Gavelis G."/>
            <person name="Widhalm J.R."/>
            <person name="Wisecaver J.H."/>
        </authorList>
    </citation>
    <scope>NUCLEOTIDE SEQUENCE</scope>
    <source>
        <strain evidence="3">ECLA1</strain>
    </source>
</reference>
<comment type="caution">
    <text evidence="3">The sequence shown here is derived from an EMBL/GenBank/DDBJ whole genome shotgun (WGS) entry which is preliminary data.</text>
</comment>
<dbReference type="Gene3D" id="3.10.100.10">
    <property type="entry name" value="Mannose-Binding Protein A, subunit A"/>
    <property type="match status" value="1"/>
</dbReference>
<dbReference type="InterPro" id="IPR016187">
    <property type="entry name" value="CTDL_fold"/>
</dbReference>
<protein>
    <recommendedName>
        <fullName evidence="2">C-type lectin domain-containing protein</fullName>
    </recommendedName>
</protein>
<dbReference type="PANTHER" id="PTHR22801:SF63">
    <property type="entry name" value="C-TYPE LECTIN DOMAIN-CONTAINING PROTEIN"/>
    <property type="match status" value="1"/>
</dbReference>
<dbReference type="PROSITE" id="PS50041">
    <property type="entry name" value="C_TYPE_LECTIN_2"/>
    <property type="match status" value="1"/>
</dbReference>
<keyword evidence="1" id="KW-0732">Signal</keyword>
<evidence type="ECO:0000313" key="3">
    <source>
        <dbReference type="EMBL" id="KAK3790293.1"/>
    </source>
</evidence>
<evidence type="ECO:0000313" key="4">
    <source>
        <dbReference type="Proteomes" id="UP001283361"/>
    </source>
</evidence>
<sequence length="179" mass="20553">MFSLLVSCLLVASGIATVSSRPSIQDTCPTGLLKSVNPFYLQVFNGTCFFFAVNDRKTYREAIIECRGYGGLLALPKSETLNKYLIDQTQNHYGVVDELWIGLHDKKDESKFIWEDNEKLTWENFADDNGPDNNWFIKHFEDCVALNPIDGFWYDHPCDNELLSIALDSDPKKMYICQY</sequence>
<proteinExistence type="predicted"/>
<dbReference type="Proteomes" id="UP001283361">
    <property type="component" value="Unassembled WGS sequence"/>
</dbReference>
<dbReference type="Pfam" id="PF00059">
    <property type="entry name" value="Lectin_C"/>
    <property type="match status" value="1"/>
</dbReference>
<accession>A0AAE1AMA3</accession>
<feature type="domain" description="C-type lectin" evidence="2">
    <location>
        <begin position="44"/>
        <end position="167"/>
    </location>
</feature>
<dbReference type="SUPFAM" id="SSF56436">
    <property type="entry name" value="C-type lectin-like"/>
    <property type="match status" value="1"/>
</dbReference>